<reference evidence="3" key="2">
    <citation type="submission" date="2017-10" db="EMBL/GenBank/DDBJ databases">
        <title>Ladona fulva Genome sequencing and assembly.</title>
        <authorList>
            <person name="Murali S."/>
            <person name="Richards S."/>
            <person name="Bandaranaike D."/>
            <person name="Bellair M."/>
            <person name="Blankenburg K."/>
            <person name="Chao H."/>
            <person name="Dinh H."/>
            <person name="Doddapaneni H."/>
            <person name="Dugan-Rocha S."/>
            <person name="Elkadiri S."/>
            <person name="Gnanaolivu R."/>
            <person name="Hernandez B."/>
            <person name="Skinner E."/>
            <person name="Javaid M."/>
            <person name="Lee S."/>
            <person name="Li M."/>
            <person name="Ming W."/>
            <person name="Munidasa M."/>
            <person name="Muniz J."/>
            <person name="Nguyen L."/>
            <person name="Hughes D."/>
            <person name="Osuji N."/>
            <person name="Pu L.-L."/>
            <person name="Puazo M."/>
            <person name="Qu C."/>
            <person name="Quiroz J."/>
            <person name="Raj R."/>
            <person name="Weissenberger G."/>
            <person name="Xin Y."/>
            <person name="Zou X."/>
            <person name="Han Y."/>
            <person name="Worley K."/>
            <person name="Muzny D."/>
            <person name="Gibbs R."/>
        </authorList>
    </citation>
    <scope>NUCLEOTIDE SEQUENCE</scope>
    <source>
        <strain evidence="3">Sampled in the wild</strain>
    </source>
</reference>
<feature type="signal peptide" evidence="1">
    <location>
        <begin position="1"/>
        <end position="24"/>
    </location>
</feature>
<evidence type="ECO:0000313" key="3">
    <source>
        <dbReference type="EMBL" id="KAG8239614.1"/>
    </source>
</evidence>
<feature type="chain" id="PRO_5035442198" description="C-type lectin domain-containing protein" evidence="1">
    <location>
        <begin position="25"/>
        <end position="231"/>
    </location>
</feature>
<evidence type="ECO:0000259" key="2">
    <source>
        <dbReference type="PROSITE" id="PS50041"/>
    </source>
</evidence>
<dbReference type="SMART" id="SM00034">
    <property type="entry name" value="CLECT"/>
    <property type="match status" value="1"/>
</dbReference>
<dbReference type="Proteomes" id="UP000792457">
    <property type="component" value="Unassembled WGS sequence"/>
</dbReference>
<evidence type="ECO:0000313" key="4">
    <source>
        <dbReference type="Proteomes" id="UP000792457"/>
    </source>
</evidence>
<dbReference type="InterPro" id="IPR001304">
    <property type="entry name" value="C-type_lectin-like"/>
</dbReference>
<keyword evidence="1" id="KW-0732">Signal</keyword>
<comment type="caution">
    <text evidence="3">The sequence shown here is derived from an EMBL/GenBank/DDBJ whole genome shotgun (WGS) entry which is preliminary data.</text>
</comment>
<dbReference type="InterPro" id="IPR016187">
    <property type="entry name" value="CTDL_fold"/>
</dbReference>
<protein>
    <recommendedName>
        <fullName evidence="2">C-type lectin domain-containing protein</fullName>
    </recommendedName>
</protein>
<dbReference type="CDD" id="cd00037">
    <property type="entry name" value="CLECT"/>
    <property type="match status" value="1"/>
</dbReference>
<dbReference type="InterPro" id="IPR016186">
    <property type="entry name" value="C-type_lectin-like/link_sf"/>
</dbReference>
<dbReference type="Pfam" id="PF00059">
    <property type="entry name" value="Lectin_C"/>
    <property type="match status" value="1"/>
</dbReference>
<name>A0A8K0PDS3_LADFU</name>
<dbReference type="InterPro" id="IPR050111">
    <property type="entry name" value="C-type_lectin/snaclec_domain"/>
</dbReference>
<dbReference type="SUPFAM" id="SSF56436">
    <property type="entry name" value="C-type lectin-like"/>
    <property type="match status" value="1"/>
</dbReference>
<proteinExistence type="predicted"/>
<feature type="domain" description="C-type lectin" evidence="2">
    <location>
        <begin position="118"/>
        <end position="227"/>
    </location>
</feature>
<gene>
    <name evidence="3" type="ORF">J437_LFUL019286</name>
</gene>
<evidence type="ECO:0000256" key="1">
    <source>
        <dbReference type="SAM" id="SignalP"/>
    </source>
</evidence>
<sequence length="231" mass="26365">MEILSIRLVVFTILLWIHRDFTSGQLLHENQPGATTIKFSIVHQQNRTGHQVTQFQLNKASGAVSKNWRLDFLHTNFENKGIQKNYVLGTITVLPPGSNSSKGESLEGYEFFPVFGYYKFHKNRVTFQNAIKICQSEGAHLAIINSDEEAAVLSKMVQGYYYPWVGVHDPDKNRDFRTIFGTPLRATGYSKWKISQPDGPSNQYCVYFHPDGLGDNPCNSEYEFFCERGLL</sequence>
<accession>A0A8K0PDS3</accession>
<dbReference type="PANTHER" id="PTHR22803">
    <property type="entry name" value="MANNOSE, PHOSPHOLIPASE, LECTIN RECEPTOR RELATED"/>
    <property type="match status" value="1"/>
</dbReference>
<dbReference type="PROSITE" id="PS50041">
    <property type="entry name" value="C_TYPE_LECTIN_2"/>
    <property type="match status" value="1"/>
</dbReference>
<organism evidence="3 4">
    <name type="scientific">Ladona fulva</name>
    <name type="common">Scarce chaser dragonfly</name>
    <name type="synonym">Libellula fulva</name>
    <dbReference type="NCBI Taxonomy" id="123851"/>
    <lineage>
        <taxon>Eukaryota</taxon>
        <taxon>Metazoa</taxon>
        <taxon>Ecdysozoa</taxon>
        <taxon>Arthropoda</taxon>
        <taxon>Hexapoda</taxon>
        <taxon>Insecta</taxon>
        <taxon>Pterygota</taxon>
        <taxon>Palaeoptera</taxon>
        <taxon>Odonata</taxon>
        <taxon>Epiprocta</taxon>
        <taxon>Anisoptera</taxon>
        <taxon>Libelluloidea</taxon>
        <taxon>Libellulidae</taxon>
        <taxon>Ladona</taxon>
    </lineage>
</organism>
<dbReference type="EMBL" id="KZ309748">
    <property type="protein sequence ID" value="KAG8239614.1"/>
    <property type="molecule type" value="Genomic_DNA"/>
</dbReference>
<dbReference type="AlphaFoldDB" id="A0A8K0PDS3"/>
<dbReference type="Gene3D" id="3.10.100.10">
    <property type="entry name" value="Mannose-Binding Protein A, subunit A"/>
    <property type="match status" value="1"/>
</dbReference>
<dbReference type="OrthoDB" id="7357196at2759"/>
<reference evidence="3" key="1">
    <citation type="submission" date="2013-04" db="EMBL/GenBank/DDBJ databases">
        <authorList>
            <person name="Qu J."/>
            <person name="Murali S.C."/>
            <person name="Bandaranaike D."/>
            <person name="Bellair M."/>
            <person name="Blankenburg K."/>
            <person name="Chao H."/>
            <person name="Dinh H."/>
            <person name="Doddapaneni H."/>
            <person name="Downs B."/>
            <person name="Dugan-Rocha S."/>
            <person name="Elkadiri S."/>
            <person name="Gnanaolivu R.D."/>
            <person name="Hernandez B."/>
            <person name="Javaid M."/>
            <person name="Jayaseelan J.C."/>
            <person name="Lee S."/>
            <person name="Li M."/>
            <person name="Ming W."/>
            <person name="Munidasa M."/>
            <person name="Muniz J."/>
            <person name="Nguyen L."/>
            <person name="Ongeri F."/>
            <person name="Osuji N."/>
            <person name="Pu L.-L."/>
            <person name="Puazo M."/>
            <person name="Qu C."/>
            <person name="Quiroz J."/>
            <person name="Raj R."/>
            <person name="Weissenberger G."/>
            <person name="Xin Y."/>
            <person name="Zou X."/>
            <person name="Han Y."/>
            <person name="Richards S."/>
            <person name="Worley K."/>
            <person name="Muzny D."/>
            <person name="Gibbs R."/>
        </authorList>
    </citation>
    <scope>NUCLEOTIDE SEQUENCE</scope>
    <source>
        <strain evidence="3">Sampled in the wild</strain>
    </source>
</reference>
<keyword evidence="4" id="KW-1185">Reference proteome</keyword>